<dbReference type="OrthoDB" id="5422828at2"/>
<organism evidence="1 2">
    <name type="scientific">Desulfovibrio gilichinskyi</name>
    <dbReference type="NCBI Taxonomy" id="1519643"/>
    <lineage>
        <taxon>Bacteria</taxon>
        <taxon>Pseudomonadati</taxon>
        <taxon>Thermodesulfobacteriota</taxon>
        <taxon>Desulfovibrionia</taxon>
        <taxon>Desulfovibrionales</taxon>
        <taxon>Desulfovibrionaceae</taxon>
        <taxon>Desulfovibrio</taxon>
    </lineage>
</organism>
<sequence>MTTIVPKSELTRKAVKWISEQQGETDKTQSALLEEAAMRFNLSPKDMEFLDRFYKENADKSPECD</sequence>
<gene>
    <name evidence="1" type="ORF">SAMN06295933_0736</name>
</gene>
<accession>A0A1X7CDR4</accession>
<dbReference type="RefSeq" id="WP_085098424.1">
    <property type="nucleotide sequence ID" value="NZ_FWZU01000001.1"/>
</dbReference>
<protein>
    <submittedName>
        <fullName evidence="1">Uncharacterized protein</fullName>
    </submittedName>
</protein>
<proteinExistence type="predicted"/>
<dbReference type="EMBL" id="FWZU01000001">
    <property type="protein sequence ID" value="SME94874.1"/>
    <property type="molecule type" value="Genomic_DNA"/>
</dbReference>
<evidence type="ECO:0000313" key="2">
    <source>
        <dbReference type="Proteomes" id="UP000192906"/>
    </source>
</evidence>
<evidence type="ECO:0000313" key="1">
    <source>
        <dbReference type="EMBL" id="SME94874.1"/>
    </source>
</evidence>
<reference evidence="2" key="1">
    <citation type="submission" date="2017-04" db="EMBL/GenBank/DDBJ databases">
        <authorList>
            <person name="Varghese N."/>
            <person name="Submissions S."/>
        </authorList>
    </citation>
    <scope>NUCLEOTIDE SEQUENCE [LARGE SCALE GENOMIC DNA]</scope>
    <source>
        <strain evidence="2">K3S</strain>
    </source>
</reference>
<dbReference type="Proteomes" id="UP000192906">
    <property type="component" value="Unassembled WGS sequence"/>
</dbReference>
<dbReference type="STRING" id="1519643.SAMN06295933_0736"/>
<name>A0A1X7CDR4_9BACT</name>
<keyword evidence="2" id="KW-1185">Reference proteome</keyword>
<dbReference type="AlphaFoldDB" id="A0A1X7CDR4"/>